<keyword evidence="3 5" id="KW-1133">Transmembrane helix</keyword>
<comment type="caution">
    <text evidence="6">The sequence shown here is derived from an EMBL/GenBank/DDBJ whole genome shotgun (WGS) entry which is preliminary data.</text>
</comment>
<comment type="subcellular location">
    <subcellularLocation>
        <location evidence="1">Membrane</location>
        <topology evidence="1">Multi-pass membrane protein</topology>
    </subcellularLocation>
</comment>
<dbReference type="Proteomes" id="UP001292094">
    <property type="component" value="Unassembled WGS sequence"/>
</dbReference>
<dbReference type="Pfam" id="PF03619">
    <property type="entry name" value="Solute_trans_a"/>
    <property type="match status" value="1"/>
</dbReference>
<dbReference type="GO" id="GO:0016020">
    <property type="term" value="C:membrane"/>
    <property type="evidence" value="ECO:0007669"/>
    <property type="project" value="UniProtKB-SubCell"/>
</dbReference>
<dbReference type="AlphaFoldDB" id="A0AAE1QGJ5"/>
<dbReference type="EMBL" id="JAWZYT010000221">
    <property type="protein sequence ID" value="KAK4326385.1"/>
    <property type="molecule type" value="Genomic_DNA"/>
</dbReference>
<dbReference type="InterPro" id="IPR005178">
    <property type="entry name" value="Ostalpha/TMEM184C"/>
</dbReference>
<organism evidence="6 7">
    <name type="scientific">Petrolisthes manimaculis</name>
    <dbReference type="NCBI Taxonomy" id="1843537"/>
    <lineage>
        <taxon>Eukaryota</taxon>
        <taxon>Metazoa</taxon>
        <taxon>Ecdysozoa</taxon>
        <taxon>Arthropoda</taxon>
        <taxon>Crustacea</taxon>
        <taxon>Multicrustacea</taxon>
        <taxon>Malacostraca</taxon>
        <taxon>Eumalacostraca</taxon>
        <taxon>Eucarida</taxon>
        <taxon>Decapoda</taxon>
        <taxon>Pleocyemata</taxon>
        <taxon>Anomura</taxon>
        <taxon>Galatheoidea</taxon>
        <taxon>Porcellanidae</taxon>
        <taxon>Petrolisthes</taxon>
    </lineage>
</organism>
<feature type="transmembrane region" description="Helical" evidence="5">
    <location>
        <begin position="67"/>
        <end position="86"/>
    </location>
</feature>
<evidence type="ECO:0000256" key="5">
    <source>
        <dbReference type="SAM" id="Phobius"/>
    </source>
</evidence>
<keyword evidence="7" id="KW-1185">Reference proteome</keyword>
<feature type="transmembrane region" description="Helical" evidence="5">
    <location>
        <begin position="204"/>
        <end position="225"/>
    </location>
</feature>
<evidence type="ECO:0000256" key="2">
    <source>
        <dbReference type="ARBA" id="ARBA00022692"/>
    </source>
</evidence>
<feature type="transmembrane region" description="Helical" evidence="5">
    <location>
        <begin position="135"/>
        <end position="155"/>
    </location>
</feature>
<evidence type="ECO:0008006" key="8">
    <source>
        <dbReference type="Google" id="ProtNLM"/>
    </source>
</evidence>
<keyword evidence="4 5" id="KW-0472">Membrane</keyword>
<dbReference type="PANTHER" id="PTHR23423">
    <property type="entry name" value="ORGANIC SOLUTE TRANSPORTER-RELATED"/>
    <property type="match status" value="1"/>
</dbReference>
<dbReference type="SMART" id="SM01417">
    <property type="entry name" value="Solute_trans_a"/>
    <property type="match status" value="1"/>
</dbReference>
<feature type="transmembrane region" description="Helical" evidence="5">
    <location>
        <begin position="245"/>
        <end position="266"/>
    </location>
</feature>
<gene>
    <name evidence="6" type="ORF">Pmani_003101</name>
</gene>
<protein>
    <recommendedName>
        <fullName evidence="8">Organic solute transporter subunit alpha</fullName>
    </recommendedName>
</protein>
<feature type="transmembrane region" description="Helical" evidence="5">
    <location>
        <begin position="167"/>
        <end position="192"/>
    </location>
</feature>
<name>A0AAE1QGJ5_9EUCA</name>
<evidence type="ECO:0000256" key="3">
    <source>
        <dbReference type="ARBA" id="ARBA00022989"/>
    </source>
</evidence>
<feature type="transmembrane region" description="Helical" evidence="5">
    <location>
        <begin position="36"/>
        <end position="55"/>
    </location>
</feature>
<reference evidence="6" key="1">
    <citation type="submission" date="2023-11" db="EMBL/GenBank/DDBJ databases">
        <title>Genome assemblies of two species of porcelain crab, Petrolisthes cinctipes and Petrolisthes manimaculis (Anomura: Porcellanidae).</title>
        <authorList>
            <person name="Angst P."/>
        </authorList>
    </citation>
    <scope>NUCLEOTIDE SEQUENCE</scope>
    <source>
        <strain evidence="6">PB745_02</strain>
        <tissue evidence="6">Gill</tissue>
    </source>
</reference>
<evidence type="ECO:0000313" key="7">
    <source>
        <dbReference type="Proteomes" id="UP001292094"/>
    </source>
</evidence>
<keyword evidence="2 5" id="KW-0812">Transmembrane</keyword>
<accession>A0AAE1QGJ5</accession>
<proteinExistence type="predicted"/>
<feature type="transmembrane region" description="Helical" evidence="5">
    <location>
        <begin position="6"/>
        <end position="24"/>
    </location>
</feature>
<evidence type="ECO:0000313" key="6">
    <source>
        <dbReference type="EMBL" id="KAK4326385.1"/>
    </source>
</evidence>
<evidence type="ECO:0000256" key="1">
    <source>
        <dbReference type="ARBA" id="ARBA00004141"/>
    </source>
</evidence>
<evidence type="ECO:0000256" key="4">
    <source>
        <dbReference type="ARBA" id="ARBA00023136"/>
    </source>
</evidence>
<sequence length="314" mass="35492">MFGLATVALILLVLLFTDTVIHVIRHCRIVFKETTAIVLTVYPVLGLCSYLGLLFQKANIFLDAAAQLYFALCMYQFLTLTLKYFGGESRFVTKMSGTVLPWKSPPCCCWPCCVCPKATVNKQQIRLIRILVMQYPWVQLVLSIIMVTLWLEGWYGHMDMTPYNAYIYVNVVSVISFFFGLWGFIVGFKASLQRLQEFFYTPKILSFQLCLVFLRLQALIVNAILVPTGVIPCLPPISPRVFANMILNALLLGQLVVLMVVARYYYKLPTPEMVSLTHHDNTYGGGGGDEEMMTTTQFADEGDAMVMNGKMEKC</sequence>